<evidence type="ECO:0000313" key="3">
    <source>
        <dbReference type="EMBL" id="MDR8523216.1"/>
    </source>
</evidence>
<comment type="caution">
    <text evidence="3">The sequence shown here is derived from an EMBL/GenBank/DDBJ whole genome shotgun (WGS) entry which is preliminary data.</text>
</comment>
<dbReference type="RefSeq" id="WP_310654283.1">
    <property type="nucleotide sequence ID" value="NZ_JAPMLA010000003.1"/>
</dbReference>
<keyword evidence="6" id="KW-1185">Reference proteome</keyword>
<dbReference type="NCBIfam" id="TIGR03507">
    <property type="entry name" value="decahem_SO1788"/>
    <property type="match status" value="1"/>
</dbReference>
<evidence type="ECO:0000259" key="1">
    <source>
        <dbReference type="Pfam" id="PF22112"/>
    </source>
</evidence>
<reference evidence="3" key="2">
    <citation type="submission" date="2022-11" db="EMBL/GenBank/DDBJ databases">
        <title>Prophages regulate Shewanella fidelis motility and biofilm formation: implications for gut colonization dynamics in Ciona robusta.</title>
        <authorList>
            <person name="Natarajan O."/>
            <person name="Gibboney S.L."/>
            <person name="Young M.N."/>
            <person name="Lim S.J."/>
            <person name="Pluta N."/>
            <person name="Atkinson C.G.F."/>
            <person name="Leigh B.A."/>
            <person name="Liberti A."/>
            <person name="Kees E."/>
            <person name="Breitbart M."/>
            <person name="Gralnick J."/>
            <person name="Dishaw L.J."/>
        </authorList>
    </citation>
    <scope>NUCLEOTIDE SEQUENCE</scope>
    <source>
        <strain evidence="3">3313</strain>
    </source>
</reference>
<dbReference type="Proteomes" id="UP001259340">
    <property type="component" value="Unassembled WGS sequence"/>
</dbReference>
<dbReference type="InterPro" id="IPR054337">
    <property type="entry name" value="Mtrc-MtrF-like_dom_II/IV"/>
</dbReference>
<evidence type="ECO:0000313" key="5">
    <source>
        <dbReference type="Proteomes" id="UP001259340"/>
    </source>
</evidence>
<dbReference type="Gene3D" id="1.10.1130.10">
    <property type="entry name" value="Flavocytochrome C3, Chain A"/>
    <property type="match status" value="1"/>
</dbReference>
<dbReference type="Pfam" id="PF22113">
    <property type="entry name" value="Mtrc-MtrF_II-IV_dom"/>
    <property type="match status" value="2"/>
</dbReference>
<dbReference type="EMBL" id="JAPMLD010000003">
    <property type="protein sequence ID" value="MDW4824357.1"/>
    <property type="molecule type" value="Genomic_DNA"/>
</dbReference>
<sequence length="795" mass="85487">MANKTYAGNNMMMNQYKFTNAVKAAIGISALSLALVGCGSDGKDGEDGDNGNIGVDIQQATSLKANILHATITEGVVAVDFELLTANGVAVSGLESFEDINALGFGVAKLDALQKRSRPLPGFDSPAPEAEQYKGVKATQWTSYINTLKEPGSVADGQDLPEGWDKHQGPQLQANIETSCKTDCIEVLGHGEYRYTFSKALSDYEQIEGLDTTFNAELTHRITLELKPTNVVSNATLINTHYDFIPALDRAAEADETRNLVALQESCIRCHNDDYEHAWAPKLSLHGGKRIEIENCVVCHTSYSGDPETGATIDFGSMLHQIHKGDYFMIGYGGKAHDYSNATFPADSKSCQSCHIEGETAPAQADNFHFHRQEACLSCHEKFAAPEWDGTARGLFHSEQFPQYIEGDCAACHADASNPMGAAKFHLNKELTLTSAKEAYKFSVANGVYDADLQTLTFNVSFSGQGGLAPHEDEAINALNVQIVENQHNDFADVWKMSRGDLTATHKMINLADQAAIEAGEISVEASAEGYQYTVQLTGIEFETGALMSHLNICASRDTQATVACSEEHILATVTTNPAAFATIGEVASLRFNSASESACQACHDDAIDLSFHQRTSCGSCHMPDSKEQPLSLTDGSCVSCHKGQALHAVADGAFKGSRVGLENSLDYKVMIHTLHANKRTKVNSNRNETITFTKHYGDCASCHEKGQLALENTANLPAVLNQGENGSDDIREYSPIAAACGSCHTKASYPAHVESNGGVFGAPIGSYSGSESCATCHAEGKSFGVDKVHPVNYK</sequence>
<feature type="domain" description="Outer membrane cytochrome MtrC/MtrF-like" evidence="2">
    <location>
        <begin position="264"/>
        <end position="426"/>
    </location>
</feature>
<organism evidence="3 5">
    <name type="scientific">Shewanella fidelis</name>
    <dbReference type="NCBI Taxonomy" id="173509"/>
    <lineage>
        <taxon>Bacteria</taxon>
        <taxon>Pseudomonadati</taxon>
        <taxon>Pseudomonadota</taxon>
        <taxon>Gammaproteobacteria</taxon>
        <taxon>Alteromonadales</taxon>
        <taxon>Shewanellaceae</taxon>
        <taxon>Shewanella</taxon>
    </lineage>
</organism>
<feature type="domain" description="OmcA-like N-terminal" evidence="1">
    <location>
        <begin position="64"/>
        <end position="247"/>
    </location>
</feature>
<dbReference type="Gene3D" id="1.10.720.180">
    <property type="match status" value="1"/>
</dbReference>
<name>A0AAW8NKL7_9GAMM</name>
<evidence type="ECO:0000313" key="4">
    <source>
        <dbReference type="EMBL" id="MDW4824357.1"/>
    </source>
</evidence>
<dbReference type="AlphaFoldDB" id="A0AAW8NKL7"/>
<dbReference type="InterPro" id="IPR054336">
    <property type="entry name" value="OmcA-like_N"/>
</dbReference>
<dbReference type="Proteomes" id="UP001271263">
    <property type="component" value="Unassembled WGS sequence"/>
</dbReference>
<dbReference type="Pfam" id="PF22112">
    <property type="entry name" value="OmcA-like_N"/>
    <property type="match status" value="1"/>
</dbReference>
<gene>
    <name evidence="3" type="ORF">OS133_05875</name>
    <name evidence="4" type="ORF">OS134_09835</name>
</gene>
<reference evidence="4 6" key="1">
    <citation type="journal article" date="2022" name="bioRxiv">
        <title>Prophages regulate Shewanella fidelis 3313 motility and biofilm formation: implications for gut colonization dynamics in Ciona robusta.</title>
        <authorList>
            <person name="Natarajan O."/>
            <person name="Gibboney S.L."/>
            <person name="Young M.N."/>
            <person name="Lim S.J."/>
            <person name="Pluta N."/>
            <person name="Atkinson C.G."/>
            <person name="Leigh B.A."/>
            <person name="Liberti A."/>
            <person name="Kees E.D."/>
            <person name="Breitbart M."/>
            <person name="Gralnick J.A."/>
            <person name="Dishaw L.J."/>
        </authorList>
    </citation>
    <scope>NUCLEOTIDE SEQUENCE [LARGE SCALE GENOMIC DNA]</scope>
    <source>
        <strain evidence="4 6">JG4066</strain>
    </source>
</reference>
<proteinExistence type="predicted"/>
<dbReference type="InterPro" id="IPR020014">
    <property type="entry name" value="Decahaem_cyt-c_OmcA/MtrC"/>
</dbReference>
<dbReference type="EMBL" id="JAPMLE010000001">
    <property type="protein sequence ID" value="MDR8523216.1"/>
    <property type="molecule type" value="Genomic_DNA"/>
</dbReference>
<protein>
    <submittedName>
        <fullName evidence="3">OmcA/MtrC family decaheme c-type cytochrome</fullName>
    </submittedName>
</protein>
<feature type="domain" description="Outer membrane cytochrome MtrC/MtrF-like" evidence="2">
    <location>
        <begin position="616"/>
        <end position="791"/>
    </location>
</feature>
<evidence type="ECO:0000259" key="2">
    <source>
        <dbReference type="Pfam" id="PF22113"/>
    </source>
</evidence>
<dbReference type="InterPro" id="IPR036280">
    <property type="entry name" value="Multihaem_cyt_sf"/>
</dbReference>
<evidence type="ECO:0000313" key="6">
    <source>
        <dbReference type="Proteomes" id="UP001271263"/>
    </source>
</evidence>
<dbReference type="SUPFAM" id="SSF48695">
    <property type="entry name" value="Multiheme cytochromes"/>
    <property type="match status" value="1"/>
</dbReference>
<accession>A0AAW8NKL7</accession>